<evidence type="ECO:0000313" key="3">
    <source>
        <dbReference type="EMBL" id="MBA8920627.1"/>
    </source>
</evidence>
<organism evidence="2 4">
    <name type="scientific">Nesterenkonia jeotgali</name>
    <dbReference type="NCBI Taxonomy" id="317018"/>
    <lineage>
        <taxon>Bacteria</taxon>
        <taxon>Bacillati</taxon>
        <taxon>Actinomycetota</taxon>
        <taxon>Actinomycetes</taxon>
        <taxon>Micrococcales</taxon>
        <taxon>Micrococcaceae</taxon>
        <taxon>Nesterenkonia</taxon>
    </lineage>
</organism>
<evidence type="ECO:0000313" key="2">
    <source>
        <dbReference type="EMBL" id="KUG57888.1"/>
    </source>
</evidence>
<protein>
    <recommendedName>
        <fullName evidence="6">DUF3093 domain-containing protein</fullName>
    </recommendedName>
</protein>
<evidence type="ECO:0000256" key="1">
    <source>
        <dbReference type="SAM" id="Phobius"/>
    </source>
</evidence>
<name>A0A0W8IDP1_9MICC</name>
<keyword evidence="1" id="KW-0472">Membrane</keyword>
<dbReference type="EMBL" id="JACJIH010000001">
    <property type="protein sequence ID" value="MBA8920627.1"/>
    <property type="molecule type" value="Genomic_DNA"/>
</dbReference>
<feature type="transmembrane region" description="Helical" evidence="1">
    <location>
        <begin position="58"/>
        <end position="79"/>
    </location>
</feature>
<dbReference type="STRING" id="317018.AVL63_05045"/>
<dbReference type="InterPro" id="IPR021443">
    <property type="entry name" value="DUF3093"/>
</dbReference>
<evidence type="ECO:0008006" key="6">
    <source>
        <dbReference type="Google" id="ProtNLM"/>
    </source>
</evidence>
<proteinExistence type="predicted"/>
<sequence length="175" mass="18870">MSDESAKSAEASSPDAGSGPAPIYREKLWPAWWLWVAGVLLGASISLIFFPISVTFGVLTMFIGIGLVILGLVLTTPTLEVTPGWLRVGRARIQTEHLGRIVAHRGDAAREQLGPGFDASSYQCIRGWINPVVTAQVIDPRDATPYWIFSTRKPNAVLSALGSGEPVQEHGVSFE</sequence>
<gene>
    <name evidence="2" type="ORF">AVL63_05045</name>
    <name evidence="3" type="ORF">HNR24_000560</name>
</gene>
<dbReference type="EMBL" id="LQBM01000004">
    <property type="protein sequence ID" value="KUG57888.1"/>
    <property type="molecule type" value="Genomic_DNA"/>
</dbReference>
<dbReference type="Pfam" id="PF11292">
    <property type="entry name" value="DUF3093"/>
    <property type="match status" value="1"/>
</dbReference>
<keyword evidence="1" id="KW-0812">Transmembrane</keyword>
<comment type="caution">
    <text evidence="2">The sequence shown here is derived from an EMBL/GenBank/DDBJ whole genome shotgun (WGS) entry which is preliminary data.</text>
</comment>
<dbReference type="RefSeq" id="WP_058889123.1">
    <property type="nucleotide sequence ID" value="NZ_BAAAKT010000002.1"/>
</dbReference>
<dbReference type="Proteomes" id="UP000054023">
    <property type="component" value="Unassembled WGS sequence"/>
</dbReference>
<evidence type="ECO:0000313" key="4">
    <source>
        <dbReference type="Proteomes" id="UP000054023"/>
    </source>
</evidence>
<dbReference type="PROSITE" id="PS50890">
    <property type="entry name" value="PUA"/>
    <property type="match status" value="1"/>
</dbReference>
<reference evidence="2" key="2">
    <citation type="submission" date="2015-12" db="EMBL/GenBank/DDBJ databases">
        <authorList>
            <person name="Shamseldin A."/>
            <person name="Moawad H."/>
            <person name="Abd El-Rahim W.M."/>
            <person name="Sadowsky M.J."/>
        </authorList>
    </citation>
    <scope>NUCLEOTIDE SEQUENCE [LARGE SCALE GENOMIC DNA]</scope>
    <source>
        <strain evidence="2">CD08_7</strain>
    </source>
</reference>
<evidence type="ECO:0000313" key="5">
    <source>
        <dbReference type="Proteomes" id="UP000546252"/>
    </source>
</evidence>
<dbReference type="OrthoDB" id="3217020at2"/>
<feature type="transmembrane region" description="Helical" evidence="1">
    <location>
        <begin position="32"/>
        <end position="52"/>
    </location>
</feature>
<accession>A0A0W8IDP1</accession>
<reference evidence="4" key="1">
    <citation type="submission" date="2015-12" db="EMBL/GenBank/DDBJ databases">
        <authorList>
            <person name="Nair G.R."/>
            <person name="Kaur G."/>
            <person name="Mayilraj S."/>
        </authorList>
    </citation>
    <scope>NUCLEOTIDE SEQUENCE [LARGE SCALE GENOMIC DNA]</scope>
    <source>
        <strain evidence="4">CD08_7</strain>
    </source>
</reference>
<keyword evidence="4" id="KW-1185">Reference proteome</keyword>
<reference evidence="3 5" key="3">
    <citation type="submission" date="2020-08" db="EMBL/GenBank/DDBJ databases">
        <title>Sequencing the genomes of 1000 actinobacteria strains.</title>
        <authorList>
            <person name="Klenk H.-P."/>
        </authorList>
    </citation>
    <scope>NUCLEOTIDE SEQUENCE [LARGE SCALE GENOMIC DNA]</scope>
    <source>
        <strain evidence="3 5">DSM 19081</strain>
    </source>
</reference>
<dbReference type="AlphaFoldDB" id="A0A0W8IDP1"/>
<dbReference type="Proteomes" id="UP000546252">
    <property type="component" value="Unassembled WGS sequence"/>
</dbReference>
<keyword evidence="1" id="KW-1133">Transmembrane helix</keyword>